<evidence type="ECO:0000313" key="2">
    <source>
        <dbReference type="EMBL" id="KAJ1182386.1"/>
    </source>
</evidence>
<dbReference type="AlphaFoldDB" id="A0AAV7U127"/>
<reference evidence="2" key="1">
    <citation type="journal article" date="2022" name="bioRxiv">
        <title>Sequencing and chromosome-scale assembly of the giantPleurodeles waltlgenome.</title>
        <authorList>
            <person name="Brown T."/>
            <person name="Elewa A."/>
            <person name="Iarovenko S."/>
            <person name="Subramanian E."/>
            <person name="Araus A.J."/>
            <person name="Petzold A."/>
            <person name="Susuki M."/>
            <person name="Suzuki K.-i.T."/>
            <person name="Hayashi T."/>
            <person name="Toyoda A."/>
            <person name="Oliveira C."/>
            <person name="Osipova E."/>
            <person name="Leigh N.D."/>
            <person name="Simon A."/>
            <person name="Yun M.H."/>
        </authorList>
    </citation>
    <scope>NUCLEOTIDE SEQUENCE</scope>
    <source>
        <strain evidence="2">20211129_DDA</strain>
        <tissue evidence="2">Liver</tissue>
    </source>
</reference>
<feature type="compositionally biased region" description="Pro residues" evidence="1">
    <location>
        <begin position="13"/>
        <end position="22"/>
    </location>
</feature>
<gene>
    <name evidence="2" type="ORF">NDU88_007578</name>
</gene>
<dbReference type="Proteomes" id="UP001066276">
    <property type="component" value="Chromosome 3_2"/>
</dbReference>
<evidence type="ECO:0000256" key="1">
    <source>
        <dbReference type="SAM" id="MobiDB-lite"/>
    </source>
</evidence>
<accession>A0AAV7U127</accession>
<feature type="region of interest" description="Disordered" evidence="1">
    <location>
        <begin position="1"/>
        <end position="69"/>
    </location>
</feature>
<proteinExistence type="predicted"/>
<comment type="caution">
    <text evidence="2">The sequence shown here is derived from an EMBL/GenBank/DDBJ whole genome shotgun (WGS) entry which is preliminary data.</text>
</comment>
<protein>
    <submittedName>
        <fullName evidence="2">Uncharacterized protein</fullName>
    </submittedName>
</protein>
<sequence length="96" mass="9990">MGLGSTQSGATPFRPPTQPNQPPRSQLAGVRQVPLSLTHSASSVRARSQRPTSSQAAPQFVPGPRPYLEIAPHCHSLARGFASSPNLPGGLTRGLG</sequence>
<feature type="compositionally biased region" description="Polar residues" evidence="1">
    <location>
        <begin position="35"/>
        <end position="57"/>
    </location>
</feature>
<feature type="compositionally biased region" description="Polar residues" evidence="1">
    <location>
        <begin position="1"/>
        <end position="10"/>
    </location>
</feature>
<organism evidence="2 3">
    <name type="scientific">Pleurodeles waltl</name>
    <name type="common">Iberian ribbed newt</name>
    <dbReference type="NCBI Taxonomy" id="8319"/>
    <lineage>
        <taxon>Eukaryota</taxon>
        <taxon>Metazoa</taxon>
        <taxon>Chordata</taxon>
        <taxon>Craniata</taxon>
        <taxon>Vertebrata</taxon>
        <taxon>Euteleostomi</taxon>
        <taxon>Amphibia</taxon>
        <taxon>Batrachia</taxon>
        <taxon>Caudata</taxon>
        <taxon>Salamandroidea</taxon>
        <taxon>Salamandridae</taxon>
        <taxon>Pleurodelinae</taxon>
        <taxon>Pleurodeles</taxon>
    </lineage>
</organism>
<name>A0AAV7U127_PLEWA</name>
<evidence type="ECO:0000313" key="3">
    <source>
        <dbReference type="Proteomes" id="UP001066276"/>
    </source>
</evidence>
<dbReference type="EMBL" id="JANPWB010000006">
    <property type="protein sequence ID" value="KAJ1182386.1"/>
    <property type="molecule type" value="Genomic_DNA"/>
</dbReference>
<keyword evidence="3" id="KW-1185">Reference proteome</keyword>